<dbReference type="PANTHER" id="PTHR43806:SF11">
    <property type="entry name" value="CEREVISIN-RELATED"/>
    <property type="match status" value="1"/>
</dbReference>
<keyword evidence="3 5" id="KW-0378">Hydrolase</keyword>
<feature type="signal peptide" evidence="6">
    <location>
        <begin position="1"/>
        <end position="27"/>
    </location>
</feature>
<dbReference type="Proteomes" id="UP001499978">
    <property type="component" value="Unassembled WGS sequence"/>
</dbReference>
<evidence type="ECO:0000313" key="8">
    <source>
        <dbReference type="EMBL" id="GAA2522317.1"/>
    </source>
</evidence>
<dbReference type="InterPro" id="IPR050131">
    <property type="entry name" value="Peptidase_S8_subtilisin-like"/>
</dbReference>
<keyword evidence="4 5" id="KW-0720">Serine protease</keyword>
<reference evidence="8 9" key="1">
    <citation type="journal article" date="2019" name="Int. J. Syst. Evol. Microbiol.">
        <title>The Global Catalogue of Microorganisms (GCM) 10K type strain sequencing project: providing services to taxonomists for standard genome sequencing and annotation.</title>
        <authorList>
            <consortium name="The Broad Institute Genomics Platform"/>
            <consortium name="The Broad Institute Genome Sequencing Center for Infectious Disease"/>
            <person name="Wu L."/>
            <person name="Ma J."/>
        </authorList>
    </citation>
    <scope>NUCLEOTIDE SEQUENCE [LARGE SCALE GENOMIC DNA]</scope>
    <source>
        <strain evidence="8 9">JCM 3367</strain>
    </source>
</reference>
<feature type="active site" description="Charge relay system" evidence="5">
    <location>
        <position position="380"/>
    </location>
</feature>
<feature type="active site" description="Charge relay system" evidence="5">
    <location>
        <position position="187"/>
    </location>
</feature>
<dbReference type="InterPro" id="IPR036852">
    <property type="entry name" value="Peptidase_S8/S53_dom_sf"/>
</dbReference>
<dbReference type="PANTHER" id="PTHR43806">
    <property type="entry name" value="PEPTIDASE S8"/>
    <property type="match status" value="1"/>
</dbReference>
<name>A0ABN3NHC7_9ACTN</name>
<comment type="caution">
    <text evidence="8">The sequence shown here is derived from an EMBL/GenBank/DDBJ whole genome shotgun (WGS) entry which is preliminary data.</text>
</comment>
<evidence type="ECO:0000259" key="7">
    <source>
        <dbReference type="Pfam" id="PF00082"/>
    </source>
</evidence>
<dbReference type="InterPro" id="IPR000209">
    <property type="entry name" value="Peptidase_S8/S53_dom"/>
</dbReference>
<dbReference type="RefSeq" id="WP_344171605.1">
    <property type="nucleotide sequence ID" value="NZ_BAAARY010000007.1"/>
</dbReference>
<dbReference type="Pfam" id="PF00082">
    <property type="entry name" value="Peptidase_S8"/>
    <property type="match status" value="1"/>
</dbReference>
<keyword evidence="6" id="KW-0732">Signal</keyword>
<feature type="chain" id="PRO_5046065234" description="Peptidase S8/S53 domain-containing protein" evidence="6">
    <location>
        <begin position="28"/>
        <end position="590"/>
    </location>
</feature>
<evidence type="ECO:0000256" key="4">
    <source>
        <dbReference type="ARBA" id="ARBA00022825"/>
    </source>
</evidence>
<proteinExistence type="inferred from homology"/>
<comment type="similarity">
    <text evidence="1 5">Belongs to the peptidase S8 family.</text>
</comment>
<keyword evidence="2 5" id="KW-0645">Protease</keyword>
<gene>
    <name evidence="8" type="ORF">GCM10010201_20400</name>
</gene>
<evidence type="ECO:0000256" key="3">
    <source>
        <dbReference type="ARBA" id="ARBA00022801"/>
    </source>
</evidence>
<dbReference type="Gene3D" id="3.40.50.200">
    <property type="entry name" value="Peptidase S8/S53 domain"/>
    <property type="match status" value="1"/>
</dbReference>
<sequence length="590" mass="59737">MNVRPSRPGRRRAATLAIALIAATVPAAIAPATAAAGAAAEPSVSVIVRHDGSARADAAVARAGGVVTARLRSLDALVVRAPHDTLSSLRNAPGVLAVTADRALKPHNTASGVGVGVGNTMSQLAASTGARGAWRQGVTGAGVGVALIDTGVVPVAGLTSPGKIINGPDLSFESQTDDRRHLDTYGHGTHLAGIIAGRDAGAPADTGAFAGVAPGAHVINVKVGSFDGAADVSQVIAAIDWVVAHRDDPRLNIRVLNLAFGTDGAQDPRLDPLSYAVDVAWRHGIVVTVAVGNQGARRPVGMPAANPRVLAVGAVDNHGTVTTRDDTVAPFSASGARSRSADIHAPGVRVVSLRDAGSFLDLAFPQGRHDDRFFRGSGTSQATAFVSGAAALLLQKRPDLTPDQIKALLTRSDTAVRGVLAASRGAGQLDIAAALRRLDRGAVTGDSAPAGWEATGLGSLDASRGTHRLVDPASGVVLSGEQDIFGQTWNPQVWAAAANQGQAWTDGAWNNSTWTGSGWTGTSWGGTSWGGTSWGGTSWGGTSWGGTSWGGTSWGGTSWGGTSWGGTSWGGTSWGGTSWGGTSWGGASWG</sequence>
<dbReference type="PROSITE" id="PS51892">
    <property type="entry name" value="SUBTILASE"/>
    <property type="match status" value="1"/>
</dbReference>
<evidence type="ECO:0000256" key="2">
    <source>
        <dbReference type="ARBA" id="ARBA00022670"/>
    </source>
</evidence>
<keyword evidence="9" id="KW-1185">Reference proteome</keyword>
<evidence type="ECO:0000256" key="5">
    <source>
        <dbReference type="PROSITE-ProRule" id="PRU01240"/>
    </source>
</evidence>
<accession>A0ABN3NHC7</accession>
<evidence type="ECO:0000256" key="6">
    <source>
        <dbReference type="SAM" id="SignalP"/>
    </source>
</evidence>
<feature type="active site" description="Charge relay system" evidence="5">
    <location>
        <position position="149"/>
    </location>
</feature>
<dbReference type="Gene3D" id="3.30.70.80">
    <property type="entry name" value="Peptidase S8 propeptide/proteinase inhibitor I9"/>
    <property type="match status" value="1"/>
</dbReference>
<evidence type="ECO:0000313" key="9">
    <source>
        <dbReference type="Proteomes" id="UP001499978"/>
    </source>
</evidence>
<dbReference type="InterPro" id="IPR015500">
    <property type="entry name" value="Peptidase_S8_subtilisin-rel"/>
</dbReference>
<evidence type="ECO:0000256" key="1">
    <source>
        <dbReference type="ARBA" id="ARBA00011073"/>
    </source>
</evidence>
<dbReference type="SUPFAM" id="SSF52743">
    <property type="entry name" value="Subtilisin-like"/>
    <property type="match status" value="1"/>
</dbReference>
<dbReference type="EMBL" id="BAAARY010000007">
    <property type="protein sequence ID" value="GAA2522317.1"/>
    <property type="molecule type" value="Genomic_DNA"/>
</dbReference>
<protein>
    <recommendedName>
        <fullName evidence="7">Peptidase S8/S53 domain-containing protein</fullName>
    </recommendedName>
</protein>
<organism evidence="8 9">
    <name type="scientific">Pilimelia columellifera subsp. columellifera</name>
    <dbReference type="NCBI Taxonomy" id="706583"/>
    <lineage>
        <taxon>Bacteria</taxon>
        <taxon>Bacillati</taxon>
        <taxon>Actinomycetota</taxon>
        <taxon>Actinomycetes</taxon>
        <taxon>Micromonosporales</taxon>
        <taxon>Micromonosporaceae</taxon>
        <taxon>Pilimelia</taxon>
    </lineage>
</organism>
<dbReference type="PRINTS" id="PR00723">
    <property type="entry name" value="SUBTILISIN"/>
</dbReference>
<dbReference type="InterPro" id="IPR037045">
    <property type="entry name" value="S8pro/Inhibitor_I9_sf"/>
</dbReference>
<feature type="domain" description="Peptidase S8/S53" evidence="7">
    <location>
        <begin position="140"/>
        <end position="418"/>
    </location>
</feature>